<feature type="domain" description="Thiolase C-terminal" evidence="9">
    <location>
        <begin position="267"/>
        <end position="350"/>
    </location>
</feature>
<dbReference type="InterPro" id="IPR016039">
    <property type="entry name" value="Thiolase-like"/>
</dbReference>
<keyword evidence="3" id="KW-0479">Metal-binding</keyword>
<dbReference type="Gene3D" id="3.40.47.10">
    <property type="match status" value="1"/>
</dbReference>
<dbReference type="EMBL" id="GG662656">
    <property type="protein sequence ID" value="EAR97860.3"/>
    <property type="molecule type" value="Genomic_DNA"/>
</dbReference>
<dbReference type="RefSeq" id="XP_001018105.3">
    <property type="nucleotide sequence ID" value="XM_001018105.3"/>
</dbReference>
<feature type="transmembrane region" description="Helical" evidence="7">
    <location>
        <begin position="417"/>
        <end position="436"/>
    </location>
</feature>
<evidence type="ECO:0000256" key="3">
    <source>
        <dbReference type="ARBA" id="ARBA00022723"/>
    </source>
</evidence>
<dbReference type="KEGG" id="tet:TTHERM_00277470"/>
<dbReference type="GO" id="GO:0006635">
    <property type="term" value="P:fatty acid beta-oxidation"/>
    <property type="evidence" value="ECO:0007669"/>
    <property type="project" value="TreeGrafter"/>
</dbReference>
<dbReference type="InterPro" id="IPR020617">
    <property type="entry name" value="Thiolase_C"/>
</dbReference>
<dbReference type="GO" id="GO:0005739">
    <property type="term" value="C:mitochondrion"/>
    <property type="evidence" value="ECO:0007669"/>
    <property type="project" value="TreeGrafter"/>
</dbReference>
<reference evidence="11" key="1">
    <citation type="journal article" date="2006" name="PLoS Biol.">
        <title>Macronuclear genome sequence of the ciliate Tetrahymena thermophila, a model eukaryote.</title>
        <authorList>
            <person name="Eisen J.A."/>
            <person name="Coyne R.S."/>
            <person name="Wu M."/>
            <person name="Wu D."/>
            <person name="Thiagarajan M."/>
            <person name="Wortman J.R."/>
            <person name="Badger J.H."/>
            <person name="Ren Q."/>
            <person name="Amedeo P."/>
            <person name="Jones K.M."/>
            <person name="Tallon L.J."/>
            <person name="Delcher A.L."/>
            <person name="Salzberg S.L."/>
            <person name="Silva J.C."/>
            <person name="Haas B.J."/>
            <person name="Majoros W.H."/>
            <person name="Farzad M."/>
            <person name="Carlton J.M."/>
            <person name="Smith R.K. Jr."/>
            <person name="Garg J."/>
            <person name="Pearlman R.E."/>
            <person name="Karrer K.M."/>
            <person name="Sun L."/>
            <person name="Manning G."/>
            <person name="Elde N.C."/>
            <person name="Turkewitz A.P."/>
            <person name="Asai D.J."/>
            <person name="Wilkes D.E."/>
            <person name="Wang Y."/>
            <person name="Cai H."/>
            <person name="Collins K."/>
            <person name="Stewart B.A."/>
            <person name="Lee S.R."/>
            <person name="Wilamowska K."/>
            <person name="Weinberg Z."/>
            <person name="Ruzzo W.L."/>
            <person name="Wloga D."/>
            <person name="Gaertig J."/>
            <person name="Frankel J."/>
            <person name="Tsao C.-C."/>
            <person name="Gorovsky M.A."/>
            <person name="Keeling P.J."/>
            <person name="Waller R.F."/>
            <person name="Patron N.J."/>
            <person name="Cherry J.M."/>
            <person name="Stover N.A."/>
            <person name="Krieger C.J."/>
            <person name="del Toro C."/>
            <person name="Ryder H.F."/>
            <person name="Williamson S.C."/>
            <person name="Barbeau R.A."/>
            <person name="Hamilton E.P."/>
            <person name="Orias E."/>
        </authorList>
    </citation>
    <scope>NUCLEOTIDE SEQUENCE [LARGE SCALE GENOMIC DNA]</scope>
    <source>
        <strain evidence="11">SB210</strain>
    </source>
</reference>
<feature type="domain" description="Thiolase N-terminal" evidence="8">
    <location>
        <begin position="6"/>
        <end position="259"/>
    </location>
</feature>
<keyword evidence="4" id="KW-0630">Potassium</keyword>
<keyword evidence="2 6" id="KW-0808">Transferase</keyword>
<dbReference type="eggNOG" id="KOG1390">
    <property type="taxonomic scope" value="Eukaryota"/>
</dbReference>
<evidence type="ECO:0000259" key="9">
    <source>
        <dbReference type="Pfam" id="PF02803"/>
    </source>
</evidence>
<dbReference type="GO" id="GO:0046872">
    <property type="term" value="F:metal ion binding"/>
    <property type="evidence" value="ECO:0007669"/>
    <property type="project" value="UniProtKB-KW"/>
</dbReference>
<evidence type="ECO:0000256" key="5">
    <source>
        <dbReference type="ARBA" id="ARBA00023315"/>
    </source>
</evidence>
<keyword evidence="11" id="KW-1185">Reference proteome</keyword>
<organism evidence="10 11">
    <name type="scientific">Tetrahymena thermophila (strain SB210)</name>
    <dbReference type="NCBI Taxonomy" id="312017"/>
    <lineage>
        <taxon>Eukaryota</taxon>
        <taxon>Sar</taxon>
        <taxon>Alveolata</taxon>
        <taxon>Ciliophora</taxon>
        <taxon>Intramacronucleata</taxon>
        <taxon>Oligohymenophorea</taxon>
        <taxon>Hymenostomatida</taxon>
        <taxon>Tetrahymenina</taxon>
        <taxon>Tetrahymenidae</taxon>
        <taxon>Tetrahymena</taxon>
    </lineage>
</organism>
<dbReference type="Pfam" id="PF00108">
    <property type="entry name" value="Thiolase_N"/>
    <property type="match status" value="1"/>
</dbReference>
<gene>
    <name evidence="10" type="ORF">TTHERM_00277470</name>
</gene>
<proteinExistence type="inferred from homology"/>
<dbReference type="NCBIfam" id="TIGR01930">
    <property type="entry name" value="AcCoA-C-Actrans"/>
    <property type="match status" value="1"/>
</dbReference>
<keyword evidence="7" id="KW-0472">Membrane</keyword>
<evidence type="ECO:0000313" key="10">
    <source>
        <dbReference type="EMBL" id="EAR97860.3"/>
    </source>
</evidence>
<dbReference type="InterPro" id="IPR020616">
    <property type="entry name" value="Thiolase_N"/>
</dbReference>
<dbReference type="STRING" id="312017.I7MK87"/>
<protein>
    <submittedName>
        <fullName evidence="10">Acetyl-CoA acetyltransferase</fullName>
    </submittedName>
</protein>
<evidence type="ECO:0000259" key="8">
    <source>
        <dbReference type="Pfam" id="PF00108"/>
    </source>
</evidence>
<dbReference type="PROSITE" id="PS00098">
    <property type="entry name" value="THIOLASE_1"/>
    <property type="match status" value="1"/>
</dbReference>
<keyword evidence="7" id="KW-0812">Transmembrane</keyword>
<name>I7MK87_TETTS</name>
<dbReference type="OrthoDB" id="5404651at2759"/>
<evidence type="ECO:0000256" key="1">
    <source>
        <dbReference type="ARBA" id="ARBA00010982"/>
    </source>
</evidence>
<dbReference type="InParanoid" id="I7MK87"/>
<dbReference type="GO" id="GO:0003985">
    <property type="term" value="F:acetyl-CoA C-acetyltransferase activity"/>
    <property type="evidence" value="ECO:0007669"/>
    <property type="project" value="TreeGrafter"/>
</dbReference>
<accession>I7MK87</accession>
<dbReference type="AlphaFoldDB" id="I7MK87"/>
<evidence type="ECO:0000256" key="7">
    <source>
        <dbReference type="SAM" id="Phobius"/>
    </source>
</evidence>
<comment type="similarity">
    <text evidence="1 6">Belongs to the thiolase-like superfamily. Thiolase family.</text>
</comment>
<dbReference type="InterPro" id="IPR020615">
    <property type="entry name" value="Thiolase_acyl_enz_int_AS"/>
</dbReference>
<dbReference type="Proteomes" id="UP000009168">
    <property type="component" value="Unassembled WGS sequence"/>
</dbReference>
<dbReference type="PANTHER" id="PTHR18919">
    <property type="entry name" value="ACETYL-COA C-ACYLTRANSFERASE"/>
    <property type="match status" value="1"/>
</dbReference>
<sequence length="495" mass="54947">MEGRSVFIVAAKRTPIGSIGGKLAALRGPELAAAAIKGALQSINLDPKQVEEVILGNVCSAGVGQNPARQAALAAGLPIGVNCYSVNKVCASGMKSVMQASQTIQLGQADVIICGGFESMSNVPFYVTNHRKGQLFGNQTLVDGAAFDGLTNFYDNKAMGFCAEKTAADLKIDRKQNDEYCVESYERVLKALKTPEFKNDIVPVTVQNKIVDADEEPLRYNKAKIPQLKPAFTPNGVNTAANSSKLNDGACILILMSEQKVKELQIKPLAKVLSYADAEVEPVDFCIAPSVSGEKALKRANLTLNQVDLFEFNEAFSVTAIANMKILNVPHDKVNVNGGAVSLGHPIGQISLKLNIFLFFQNQLVCQVLEQFKTQLLFFVKEMEKLVWLVSATEVVVVPPLFFSLYENIIQRYQNCIFYMLKLYFVLILTIQQIFYQINLSQVQILFFYQLKYFKIENQNKIIQILIWGQSKINRGNTKLINCIWLIYVFSKQLK</sequence>
<dbReference type="PANTHER" id="PTHR18919:SF156">
    <property type="entry name" value="ACETYL-COA ACETYLTRANSFERASE, MITOCHONDRIAL"/>
    <property type="match status" value="1"/>
</dbReference>
<dbReference type="GeneID" id="7827553"/>
<evidence type="ECO:0000256" key="6">
    <source>
        <dbReference type="RuleBase" id="RU003557"/>
    </source>
</evidence>
<keyword evidence="5 6" id="KW-0012">Acyltransferase</keyword>
<dbReference type="FunCoup" id="I7MK87">
    <property type="interactions" value="208"/>
</dbReference>
<dbReference type="InterPro" id="IPR002155">
    <property type="entry name" value="Thiolase"/>
</dbReference>
<dbReference type="Pfam" id="PF02803">
    <property type="entry name" value="Thiolase_C"/>
    <property type="match status" value="1"/>
</dbReference>
<evidence type="ECO:0000256" key="4">
    <source>
        <dbReference type="ARBA" id="ARBA00022958"/>
    </source>
</evidence>
<dbReference type="SUPFAM" id="SSF53901">
    <property type="entry name" value="Thiolase-like"/>
    <property type="match status" value="2"/>
</dbReference>
<dbReference type="CDD" id="cd00751">
    <property type="entry name" value="thiolase"/>
    <property type="match status" value="1"/>
</dbReference>
<evidence type="ECO:0000256" key="2">
    <source>
        <dbReference type="ARBA" id="ARBA00022679"/>
    </source>
</evidence>
<keyword evidence="7" id="KW-1133">Transmembrane helix</keyword>
<evidence type="ECO:0000313" key="11">
    <source>
        <dbReference type="Proteomes" id="UP000009168"/>
    </source>
</evidence>
<feature type="transmembrane region" description="Helical" evidence="7">
    <location>
        <begin position="386"/>
        <end position="405"/>
    </location>
</feature>